<evidence type="ECO:0000256" key="2">
    <source>
        <dbReference type="SAM" id="SignalP"/>
    </source>
</evidence>
<dbReference type="AlphaFoldDB" id="A0A9P4YCB2"/>
<proteinExistence type="predicted"/>
<dbReference type="RefSeq" id="XP_040781689.1">
    <property type="nucleotide sequence ID" value="XM_040925043.1"/>
</dbReference>
<evidence type="ECO:0000313" key="3">
    <source>
        <dbReference type="EMBL" id="KAF3770728.1"/>
    </source>
</evidence>
<evidence type="ECO:0000256" key="1">
    <source>
        <dbReference type="SAM" id="MobiDB-lite"/>
    </source>
</evidence>
<comment type="caution">
    <text evidence="3">The sequence shown here is derived from an EMBL/GenBank/DDBJ whole genome shotgun (WGS) entry which is preliminary data.</text>
</comment>
<dbReference type="Proteomes" id="UP000803844">
    <property type="component" value="Unassembled WGS sequence"/>
</dbReference>
<gene>
    <name evidence="3" type="ORF">M406DRAFT_67108</name>
</gene>
<evidence type="ECO:0008006" key="5">
    <source>
        <dbReference type="Google" id="ProtNLM"/>
    </source>
</evidence>
<feature type="region of interest" description="Disordered" evidence="1">
    <location>
        <begin position="163"/>
        <end position="200"/>
    </location>
</feature>
<feature type="chain" id="PRO_5040489380" description="Secreted protein" evidence="2">
    <location>
        <begin position="20"/>
        <end position="200"/>
    </location>
</feature>
<dbReference type="EMBL" id="MU032344">
    <property type="protein sequence ID" value="KAF3770728.1"/>
    <property type="molecule type" value="Genomic_DNA"/>
</dbReference>
<evidence type="ECO:0000313" key="4">
    <source>
        <dbReference type="Proteomes" id="UP000803844"/>
    </source>
</evidence>
<feature type="signal peptide" evidence="2">
    <location>
        <begin position="1"/>
        <end position="19"/>
    </location>
</feature>
<keyword evidence="2" id="KW-0732">Signal</keyword>
<keyword evidence="4" id="KW-1185">Reference proteome</keyword>
<accession>A0A9P4YCB2</accession>
<dbReference type="GeneID" id="63842172"/>
<reference evidence="3" key="1">
    <citation type="journal article" date="2020" name="Phytopathology">
        <title>Genome sequence of the chestnut blight fungus Cryphonectria parasitica EP155: A fundamental resource for an archetypical invasive plant pathogen.</title>
        <authorList>
            <person name="Crouch J.A."/>
            <person name="Dawe A."/>
            <person name="Aerts A."/>
            <person name="Barry K."/>
            <person name="Churchill A.C.L."/>
            <person name="Grimwood J."/>
            <person name="Hillman B."/>
            <person name="Milgroom M.G."/>
            <person name="Pangilinan J."/>
            <person name="Smith M."/>
            <person name="Salamov A."/>
            <person name="Schmutz J."/>
            <person name="Yadav J."/>
            <person name="Grigoriev I.V."/>
            <person name="Nuss D."/>
        </authorList>
    </citation>
    <scope>NUCLEOTIDE SEQUENCE</scope>
    <source>
        <strain evidence="3">EP155</strain>
    </source>
</reference>
<name>A0A9P4YCB2_CRYP1</name>
<organism evidence="3 4">
    <name type="scientific">Cryphonectria parasitica (strain ATCC 38755 / EP155)</name>
    <dbReference type="NCBI Taxonomy" id="660469"/>
    <lineage>
        <taxon>Eukaryota</taxon>
        <taxon>Fungi</taxon>
        <taxon>Dikarya</taxon>
        <taxon>Ascomycota</taxon>
        <taxon>Pezizomycotina</taxon>
        <taxon>Sordariomycetes</taxon>
        <taxon>Sordariomycetidae</taxon>
        <taxon>Diaporthales</taxon>
        <taxon>Cryphonectriaceae</taxon>
        <taxon>Cryphonectria-Endothia species complex</taxon>
        <taxon>Cryphonectria</taxon>
    </lineage>
</organism>
<feature type="region of interest" description="Disordered" evidence="1">
    <location>
        <begin position="34"/>
        <end position="96"/>
    </location>
</feature>
<sequence length="200" mass="20877">MRAQVFAAIVLLQLQNCAAAPTNADTQVNYQHAGESNTHGELGGAGKASWQGHQAPQQRSSTLEVPGISEQAKGMPDEMVFPGHTQELSHSNSGRDLPVSELIGPVPVPELEGNHLIAKRCMTEAQIEAFQASWSPSAGRGPELVQCSDSTVLKRTPLSSSEFKNMLSGSHKTAGGFAPSANGPSEGEQHAGGAMKAPSA</sequence>
<protein>
    <recommendedName>
        <fullName evidence="5">Secreted protein</fullName>
    </recommendedName>
</protein>
<feature type="compositionally biased region" description="Polar residues" evidence="1">
    <location>
        <begin position="51"/>
        <end position="63"/>
    </location>
</feature>